<dbReference type="RefSeq" id="XP_044542994.1">
    <property type="nucleotide sequence ID" value="XM_044687390.1"/>
</dbReference>
<comment type="similarity">
    <text evidence="2">Belongs to the CFAP300 family.</text>
</comment>
<evidence type="ECO:0000256" key="6">
    <source>
        <dbReference type="ARBA" id="ARBA00023273"/>
    </source>
</evidence>
<keyword evidence="8" id="KW-1185">Reference proteome</keyword>
<reference evidence="7 8" key="1">
    <citation type="journal article" date="2018" name="BMC Genomics">
        <title>The genome of Naegleria lovaniensis, the basis for a comparative approach to unravel pathogenicity factors of the human pathogenic amoeba N. fowleri.</title>
        <authorList>
            <person name="Liechti N."/>
            <person name="Schurch N."/>
            <person name="Bruggmann R."/>
            <person name="Wittwer M."/>
        </authorList>
    </citation>
    <scope>NUCLEOTIDE SEQUENCE [LARGE SCALE GENOMIC DNA]</scope>
    <source>
        <strain evidence="7 8">ATCC 30569</strain>
    </source>
</reference>
<evidence type="ECO:0000256" key="2">
    <source>
        <dbReference type="ARBA" id="ARBA00009205"/>
    </source>
</evidence>
<keyword evidence="4" id="KW-0963">Cytoplasm</keyword>
<comment type="subcellular location">
    <subcellularLocation>
        <location evidence="1">Cytoplasm</location>
        <location evidence="1">Cytoskeleton</location>
        <location evidence="1">Cilium axoneme</location>
    </subcellularLocation>
</comment>
<dbReference type="InterPro" id="IPR029416">
    <property type="entry name" value="CFAP300"/>
</dbReference>
<keyword evidence="6" id="KW-0966">Cell projection</keyword>
<dbReference type="Pfam" id="PF14926">
    <property type="entry name" value="CFAP300"/>
    <property type="match status" value="1"/>
</dbReference>
<dbReference type="PANTHER" id="PTHR31078:SF1">
    <property type="entry name" value="CILIA- AND FLAGELLA-ASSOCIATED PROTEIN 300"/>
    <property type="match status" value="1"/>
</dbReference>
<evidence type="ECO:0000256" key="3">
    <source>
        <dbReference type="ARBA" id="ARBA00022174"/>
    </source>
</evidence>
<protein>
    <recommendedName>
        <fullName evidence="3">Cilia- and flagella-associated protein 300</fullName>
    </recommendedName>
</protein>
<evidence type="ECO:0000313" key="8">
    <source>
        <dbReference type="Proteomes" id="UP000816034"/>
    </source>
</evidence>
<dbReference type="EMBL" id="PYSW02000050">
    <property type="protein sequence ID" value="KAG2373820.1"/>
    <property type="molecule type" value="Genomic_DNA"/>
</dbReference>
<evidence type="ECO:0000313" key="7">
    <source>
        <dbReference type="EMBL" id="KAG2373820.1"/>
    </source>
</evidence>
<dbReference type="GO" id="GO:0005930">
    <property type="term" value="C:axoneme"/>
    <property type="evidence" value="ECO:0007669"/>
    <property type="project" value="UniProtKB-SubCell"/>
</dbReference>
<organism evidence="7 8">
    <name type="scientific">Naegleria lovaniensis</name>
    <name type="common">Amoeba</name>
    <dbReference type="NCBI Taxonomy" id="51637"/>
    <lineage>
        <taxon>Eukaryota</taxon>
        <taxon>Discoba</taxon>
        <taxon>Heterolobosea</taxon>
        <taxon>Tetramitia</taxon>
        <taxon>Eutetramitia</taxon>
        <taxon>Vahlkampfiidae</taxon>
        <taxon>Naegleria</taxon>
    </lineage>
</organism>
<sequence>MKIIITPEKPLVNLFECKFPKDLREALNKWDLSNNSRFEQFQVMIEEDKYNSLNDDGDSSSNASTREILFKKSLNQAETIRELALQYLAQVGKEDLGEGLRVEKLNCHLTDMSFIQREFMTNEEWLYSNSLNTRKCMDEQIDYELYVSDEYRKAMAYLLWKEECLYYAGPLRIENCNLKDYGMVSAASNSENDDVNTDSVDDDNGSHFMDACFHELLTNIHARLVIGGRYGQYEDNVTPYFNMTKELYKQLVSVTKKNGFEDSSGDKNHGIHVLSRAFLCHLPACRSSQNVDRSFLILVVDPLKKCIRTWLHEE</sequence>
<accession>A0AA88KCG7</accession>
<name>A0AA88KCG7_NAELO</name>
<dbReference type="Proteomes" id="UP000816034">
    <property type="component" value="Unassembled WGS sequence"/>
</dbReference>
<comment type="caution">
    <text evidence="7">The sequence shown here is derived from an EMBL/GenBank/DDBJ whole genome shotgun (WGS) entry which is preliminary data.</text>
</comment>
<evidence type="ECO:0000256" key="1">
    <source>
        <dbReference type="ARBA" id="ARBA00004430"/>
    </source>
</evidence>
<dbReference type="PANTHER" id="PTHR31078">
    <property type="entry name" value="CILIA- AND FLAGELLA-ASSOCIATED PROTEIN 300"/>
    <property type="match status" value="1"/>
</dbReference>
<evidence type="ECO:0000256" key="4">
    <source>
        <dbReference type="ARBA" id="ARBA00022490"/>
    </source>
</evidence>
<dbReference type="GeneID" id="68104159"/>
<keyword evidence="5" id="KW-0206">Cytoskeleton</keyword>
<gene>
    <name evidence="7" type="ORF">C9374_011705</name>
</gene>
<proteinExistence type="inferred from homology"/>
<dbReference type="AlphaFoldDB" id="A0AA88KCG7"/>
<evidence type="ECO:0000256" key="5">
    <source>
        <dbReference type="ARBA" id="ARBA00023212"/>
    </source>
</evidence>